<protein>
    <submittedName>
        <fullName evidence="1">Uncharacterized protein</fullName>
    </submittedName>
</protein>
<dbReference type="AlphaFoldDB" id="A0AAW1K0W2"/>
<dbReference type="Proteomes" id="UP001458880">
    <property type="component" value="Unassembled WGS sequence"/>
</dbReference>
<reference evidence="1 2" key="1">
    <citation type="journal article" date="2024" name="BMC Genomics">
        <title>De novo assembly and annotation of Popillia japonica's genome with initial clues to its potential as an invasive pest.</title>
        <authorList>
            <person name="Cucini C."/>
            <person name="Boschi S."/>
            <person name="Funari R."/>
            <person name="Cardaioli E."/>
            <person name="Iannotti N."/>
            <person name="Marturano G."/>
            <person name="Paoli F."/>
            <person name="Bruttini M."/>
            <person name="Carapelli A."/>
            <person name="Frati F."/>
            <person name="Nardi F."/>
        </authorList>
    </citation>
    <scope>NUCLEOTIDE SEQUENCE [LARGE SCALE GENOMIC DNA]</scope>
    <source>
        <strain evidence="1">DMR45628</strain>
    </source>
</reference>
<sequence>MFTIKPVYLSDLKYHCPNAKLSIALEEPPMICPVETEQDINKNMLFLIQISILFNAEENLVDGLARNRKPMHFDDSKLFFNILKNQVMGVL</sequence>
<name>A0AAW1K0W2_POPJA</name>
<organism evidence="1 2">
    <name type="scientific">Popillia japonica</name>
    <name type="common">Japanese beetle</name>
    <dbReference type="NCBI Taxonomy" id="7064"/>
    <lineage>
        <taxon>Eukaryota</taxon>
        <taxon>Metazoa</taxon>
        <taxon>Ecdysozoa</taxon>
        <taxon>Arthropoda</taxon>
        <taxon>Hexapoda</taxon>
        <taxon>Insecta</taxon>
        <taxon>Pterygota</taxon>
        <taxon>Neoptera</taxon>
        <taxon>Endopterygota</taxon>
        <taxon>Coleoptera</taxon>
        <taxon>Polyphaga</taxon>
        <taxon>Scarabaeiformia</taxon>
        <taxon>Scarabaeidae</taxon>
        <taxon>Rutelinae</taxon>
        <taxon>Popillia</taxon>
    </lineage>
</organism>
<comment type="caution">
    <text evidence="1">The sequence shown here is derived from an EMBL/GenBank/DDBJ whole genome shotgun (WGS) entry which is preliminary data.</text>
</comment>
<gene>
    <name evidence="1" type="ORF">QE152_g25667</name>
</gene>
<proteinExistence type="predicted"/>
<accession>A0AAW1K0W2</accession>
<dbReference type="EMBL" id="JASPKY010000285">
    <property type="protein sequence ID" value="KAK9711048.1"/>
    <property type="molecule type" value="Genomic_DNA"/>
</dbReference>
<evidence type="ECO:0000313" key="2">
    <source>
        <dbReference type="Proteomes" id="UP001458880"/>
    </source>
</evidence>
<evidence type="ECO:0000313" key="1">
    <source>
        <dbReference type="EMBL" id="KAK9711048.1"/>
    </source>
</evidence>
<keyword evidence="2" id="KW-1185">Reference proteome</keyword>